<sequence length="253" mass="27981">MQAISDAELNWRDYEIHSRREIAALMRQLFEKKQLIRLAIKGEAHSCLTSLLHVATDTGTIVLDRSVSREQNERILAAGKARCETSLDNIRIFFTVEGISETTFDGSTALRATFPASLVRLQRREFYRMTTPVTHPVLATIPLPAGQGESEDHALLPLADISCGGIALLDNMGLLGTTIGQTFDNCVIGLPDIGPVTGSLQIRYALDVPLLNNKTNRRLGMQFIDMPHASLSAVQRYITRLERERNARLAGLA</sequence>
<dbReference type="Proteomes" id="UP001205560">
    <property type="component" value="Unassembled WGS sequence"/>
</dbReference>
<comment type="caution">
    <text evidence="6">The sequence shown here is derived from an EMBL/GenBank/DDBJ whole genome shotgun (WGS) entry which is preliminary data.</text>
</comment>
<accession>A0ABT2A5K1</accession>
<organism evidence="6 7">
    <name type="scientific">Massilia norwichensis</name>
    <dbReference type="NCBI Taxonomy" id="1442366"/>
    <lineage>
        <taxon>Bacteria</taxon>
        <taxon>Pseudomonadati</taxon>
        <taxon>Pseudomonadota</taxon>
        <taxon>Betaproteobacteria</taxon>
        <taxon>Burkholderiales</taxon>
        <taxon>Oxalobacteraceae</taxon>
        <taxon>Telluria group</taxon>
        <taxon>Massilia</taxon>
    </lineage>
</organism>
<dbReference type="Gene3D" id="2.30.110.10">
    <property type="entry name" value="Electron Transport, Fmn-binding Protein, Chain A"/>
    <property type="match status" value="1"/>
</dbReference>
<dbReference type="Pfam" id="PF07317">
    <property type="entry name" value="PilZN"/>
    <property type="match status" value="1"/>
</dbReference>
<comment type="function">
    <text evidence="4">Acts as a flagellar brake, regulating swimming and swarming in a bis-(3'-5') cyclic diguanylic acid (c-di-GMP)-dependent manner. Binds 1 c-di-GMP dimer per subunit. Increasing levels of c-di-GMP lead to decreased motility.</text>
</comment>
<evidence type="ECO:0000256" key="4">
    <source>
        <dbReference type="HAMAP-Rule" id="MF_01457"/>
    </source>
</evidence>
<dbReference type="InterPro" id="IPR012349">
    <property type="entry name" value="Split_barrel_FMN-bd"/>
</dbReference>
<dbReference type="EMBL" id="JANUGX010000009">
    <property type="protein sequence ID" value="MCS0589471.1"/>
    <property type="molecule type" value="Genomic_DNA"/>
</dbReference>
<feature type="domain" description="Type III secretion system flagellar brake protein YcgR PilZN" evidence="5">
    <location>
        <begin position="14"/>
        <end position="120"/>
    </location>
</feature>
<comment type="similarity">
    <text evidence="4">Belongs to the YcgR family.</text>
</comment>
<gene>
    <name evidence="4" type="primary">ycgR</name>
    <name evidence="6" type="ORF">NX782_09645</name>
</gene>
<keyword evidence="7" id="KW-1185">Reference proteome</keyword>
<dbReference type="HAMAP" id="MF_01457">
    <property type="entry name" value="YcgR"/>
    <property type="match status" value="1"/>
</dbReference>
<evidence type="ECO:0000256" key="2">
    <source>
        <dbReference type="ARBA" id="ARBA00022741"/>
    </source>
</evidence>
<dbReference type="InterPro" id="IPR009926">
    <property type="entry name" value="T3SS_YcgR_PilZN"/>
</dbReference>
<comment type="subcellular location">
    <subcellularLocation>
        <location evidence="4">Bacterial flagellum basal body</location>
    </subcellularLocation>
</comment>
<evidence type="ECO:0000313" key="7">
    <source>
        <dbReference type="Proteomes" id="UP001205560"/>
    </source>
</evidence>
<evidence type="ECO:0000256" key="1">
    <source>
        <dbReference type="ARBA" id="ARBA00022636"/>
    </source>
</evidence>
<evidence type="ECO:0000256" key="3">
    <source>
        <dbReference type="ARBA" id="ARBA00023143"/>
    </source>
</evidence>
<dbReference type="Gene3D" id="2.40.10.220">
    <property type="entry name" value="predicted glycosyltransferase like domains"/>
    <property type="match status" value="1"/>
</dbReference>
<keyword evidence="2 4" id="KW-0547">Nucleotide-binding</keyword>
<protein>
    <recommendedName>
        <fullName evidence="4">Flagellar brake protein YcgR</fullName>
    </recommendedName>
    <alternativeName>
        <fullName evidence="4">Cyclic di-GMP binding protein YcgR</fullName>
    </alternativeName>
</protein>
<keyword evidence="3 4" id="KW-0975">Bacterial flagellum</keyword>
<proteinExistence type="inferred from homology"/>
<comment type="subunit">
    <text evidence="4">Monomer. Interacts with the flagellar basal bodies.</text>
</comment>
<evidence type="ECO:0000259" key="5">
    <source>
        <dbReference type="Pfam" id="PF07317"/>
    </source>
</evidence>
<keyword evidence="1 4" id="KW-0973">c-di-GMP</keyword>
<evidence type="ECO:0000313" key="6">
    <source>
        <dbReference type="EMBL" id="MCS0589471.1"/>
    </source>
</evidence>
<reference evidence="6 7" key="1">
    <citation type="submission" date="2022-08" db="EMBL/GenBank/DDBJ databases">
        <title>Reclassification of Massilia species as members of the genera Telluria, Duganella, Pseudoduganella, Mokoshia gen. nov. and Zemynaea gen. nov. using orthogonal and non-orthogonal genome-based approaches.</title>
        <authorList>
            <person name="Bowman J.P."/>
        </authorList>
    </citation>
    <scope>NUCLEOTIDE SEQUENCE [LARGE SCALE GENOMIC DNA]</scope>
    <source>
        <strain evidence="6 7">LMG 28164</strain>
    </source>
</reference>
<keyword evidence="6" id="KW-0282">Flagellum</keyword>
<name>A0ABT2A5K1_9BURK</name>
<keyword evidence="6" id="KW-0969">Cilium</keyword>
<dbReference type="RefSeq" id="WP_258845236.1">
    <property type="nucleotide sequence ID" value="NZ_JANUGX010000009.1"/>
</dbReference>
<keyword evidence="6" id="KW-0966">Cell projection</keyword>
<dbReference type="InterPro" id="IPR023787">
    <property type="entry name" value="T3SS_YcgR"/>
</dbReference>